<feature type="coiled-coil region" evidence="10">
    <location>
        <begin position="2034"/>
        <end position="2111"/>
    </location>
</feature>
<feature type="binding site" evidence="9">
    <location>
        <begin position="1260"/>
        <end position="1267"/>
    </location>
    <ligand>
        <name>ATP</name>
        <dbReference type="ChEBI" id="CHEBI:30616"/>
    </ligand>
</feature>
<feature type="domain" description="Kinesin motor" evidence="13">
    <location>
        <begin position="1165"/>
        <end position="1514"/>
    </location>
</feature>
<evidence type="ECO:0000256" key="1">
    <source>
        <dbReference type="ARBA" id="ARBA00022701"/>
    </source>
</evidence>
<dbReference type="PROSITE" id="PS50067">
    <property type="entry name" value="KINESIN_MOTOR_2"/>
    <property type="match status" value="1"/>
</dbReference>
<evidence type="ECO:0000256" key="5">
    <source>
        <dbReference type="ARBA" id="ARBA00023054"/>
    </source>
</evidence>
<dbReference type="PROSITE" id="PS00463">
    <property type="entry name" value="ZN2_CY6_FUNGAL_1"/>
    <property type="match status" value="1"/>
</dbReference>
<feature type="compositionally biased region" description="Low complexity" evidence="11">
    <location>
        <begin position="783"/>
        <end position="796"/>
    </location>
</feature>
<keyword evidence="3 9" id="KW-0547">Nucleotide-binding</keyword>
<evidence type="ECO:0000256" key="4">
    <source>
        <dbReference type="ARBA" id="ARBA00022840"/>
    </source>
</evidence>
<dbReference type="InterPro" id="IPR001138">
    <property type="entry name" value="Zn2Cys6_DnaBD"/>
</dbReference>
<feature type="compositionally biased region" description="Polar residues" evidence="11">
    <location>
        <begin position="1"/>
        <end position="22"/>
    </location>
</feature>
<dbReference type="Pfam" id="PF00225">
    <property type="entry name" value="Kinesin"/>
    <property type="match status" value="1"/>
</dbReference>
<feature type="compositionally biased region" description="Basic and acidic residues" evidence="11">
    <location>
        <begin position="921"/>
        <end position="936"/>
    </location>
</feature>
<dbReference type="InterPro" id="IPR044986">
    <property type="entry name" value="KIF15/KIN-12"/>
</dbReference>
<dbReference type="PRINTS" id="PR00380">
    <property type="entry name" value="KINESINHEAVY"/>
</dbReference>
<sequence length="3011" mass="336549">METPVADNSTADNPTMDISTDSQKPKKKKSSGILGCDQCRRRKTKCDQAKPTCGPCIHAGLMECTSLLGKPPPPKRKKAQTEVGILEARLESIESAYSERLRHMESLLNKVLPASQVQELIHGNLGSSSDQATTIKSKETTSTHSKRQGPSTRGVVVSTDSDFADIDSPKENALSFVPNLDQGSTSARTPDPPVVPSYSRATANNLSILEPKQSPRQETIGNSKLSQVARSQSSASPIAPAFTSPDSFPLDESENSDDSDIGELAATMDKMRLYDASFYFGKGTMLFTQTDTEKFWDEEISFDVHEAPDIDIPPEALVVPPLDVIDTLFDIYYSHYYVFMPMIQKAALLQALEDRHEPQSIFLLNSVFMAAAVTGECTHPSCYSMIGDNKSMGTPFFERARMVLDYCLGIPRVSTVQGLMMLSRYPKIAGLGHHFIQQAILMATDLGLHRKCDRWIPDKQVQETRKRVFWCIYALDSSAASVTGRRPLIDNSEIDVPLVDPNATEGEFEYSNTLYLLHLCKLWRIFRNVKQFVFNAEDVQELGPGSLPKSYEQQLVQWQLQLPAALRFSFELDPRDPLAKYNARAGIAQMLYESTLILLHKPSISASSDPSKRGASRSLDICMKAASKITSIAKTLVKTYTKTYQITGIGECAMANAIRILAMCIKSPDPKIRENAQDDFDFLMRFFREFYSSPQVIIDKDMFNCIMLFFDEFMHSVSGVSESTVHICASAIKSMAIAKRNKIALRRSSTDTQEPRRTLPTDGDTRNLSRLVRIGREERARTKAYSPSSQSSKGSRTGSGGHKKRHSHMPHEEPHHFGTSLFTPFTQENHNGFMSTSDPVAAVSQESSDMYQNPGKVQKVSQYVSPFGGPAVLESLTQYQTSSAILSQPPGSSAIPQSTHLSDPADDVFRAFHPQQQQQQQEHDQHIQQRQQQHHEYQMQLLQHKHQLHQQQLQQHQLFLQHQQQHQVAQEQQEQMDRSQGLFDGSATQPVTTFDVLTPSFWGDFMGSEGITNPDPRVLEQSVLLGGQTRSSGTFDVMSPPANPGGLYGAIGTHQLQHSAEQHRPLSLGGISAPMKPDSRETSAGEAGDNLSTDHIQALLEQTLASDTQPNHPDIPQSGTSMAQHPHESHQHQQQQQQANHSHNHRNHFHNHHNAPALWTGVSEHVKVYVRVRPPNEREQASYSYSGSSQERIGGAHGNATVSVLQPNHVAIGAGTKSDTFTYDCVGGESTSQEQVFRDVGKTIVEQCVKGYNGTIFAYGQTGSGKTYTMQGPSNMTSLGKHEHRGIIPRCLEYLFALIAREEQMVSSVKYLCKASYIEIYNEMIYDLLDNSTTARATREDIKRGVYVDGVTEESIHNPEDAYKLFEQGAANRHISATAMNRESSRSHTVLTLTIQSMALVDGINHIRESRFNLVDLAGSERQKQANTEGLRLKEAGNINKSLLCLGSVINALGEIAGGHSRHVHYRDSRLTFLLKDSLGGNSNTFIVANVSPSSLCYQESLSTLRFAQRAKMIRNKAVVNEDIQGNVNELRAEIQRLKAELGLKQAAGGNNNSMANKLLLETLAKLRSEQEEHVAMEQKSFMLDDACKAREKQIQSAQLIIKFKESALVSYRKGMTSAAMEAEKGALQEEVTHLRKQLDFHPEVLKVKAENLSLRGMLANLERYQAGLEDFEEKQKKDKEYLYNLSGKILELEHENETLRTKLGSATPKTENEDVDFVRIEGINDLMQESPPKIRDADRRFSSDMKSLLQRVSKSRQAEYRRLSGNLGKPDPSLLDGDDRSVLGSPLTGNSTPISKPTGASALGVNLSDSLSAHSSMHSDDSVEVTLLKRDVDRLKDENSVLVDEKGTLEKDYSDAQFQLITMEKCLEQATNQAEQLGRDLQSSRHVLASMEQEATAKVSSLNKEMKEQVDLMEKMRVASILVEEERNRLQENLRDVEQQYKAVNKELDDTRQRLLENQKEYDHQVEYNMKRIKEFQEKESRWDETKAELSKAKDDIEKLMEQEKVVATSTRSQLEKEHQTLLENHETLGASKSKLEDMLTILEQELTSLRAASSGASKEYTAKEQLQLQQHEAAMKAEQELKAALEIELKSAQDKLIILEAEFQAAKKAMNFSMQEREEHLEGQIKALGQKHGRDLEEHRAQMQTESQSLIEAHQMKLDELTADAQKQDQQLRKLQDSLAEAVRAGGEALEAKQNAIEDAKNTKELYATLCKESDELKQEKGRLAVALESMSSKCLEMEAALEEQKLALSKMSQELEQERTRLTSQMKSLSSEGESMSSKNAVLESALEEQKHAMSKVSLELQQVKSRLTSQIETMSSKNLALETTLEEQKQELGKVSLELKQELWEKERLETTRTELREKVSEMARKVGEAEQKLEQARDSNRTLEMEYRTVQDELEYQLSKSRNELAVKTNENMLNEEYKRKFRELRAQFADLGPAITERQQQGFHERELKRTMELEKAREELVRAQTRTVQLEAHVALAQEMNEQLLSESKASTLKIAEEMEKRLQDVEVQRQTAEREVEQAHETVQQKTVQIQQLEEQAMHYKERMGVLEEELNEERIKGERLKATLLEGKALQEGQESNEKELIQEAKRKLKEEQSSAQRQLLMKVKEEQQTLAQQQVERRDKTRALFEGLATENGKLMEQVRDLGLVNENIMKHQNPKQKLQYHVKIKQENNELRIENQRLMFRAIELEERLGNKENVESLRKQVWEMHGESPYQSSMNLGLDSSAEAACTRMEMVKGLNEEMPIVRSDSGSPAPSSETSVSSVSGPASSAPKKIAEEESSHPVSTRRDHTTAAAVSHKRKAATHDPASAVSQPIGRKRQAGSVPPQSVSSSETRSKTGAFPIVAATSSSTAANWDATAEVPLGPRARAKAAADAALAASKFTRAQSAKPASRPATNPSSHPISRVSRTPLQRAPSAPPTSSRTVGHDDNLRGSRSGGAVTKPRMGTPGLSSANKAPNNAAIRHGMSIDPPVIGSASAQRALLREARLEAAKAPTTAATSRKD</sequence>
<feature type="compositionally biased region" description="Polar residues" evidence="11">
    <location>
        <begin position="125"/>
        <end position="135"/>
    </location>
</feature>
<feature type="region of interest" description="Disordered" evidence="11">
    <location>
        <begin position="2890"/>
        <end position="2971"/>
    </location>
</feature>
<gene>
    <name evidence="14" type="primary">KIF15</name>
    <name evidence="14" type="ORF">BGZ96_009700</name>
</gene>
<feature type="region of interest" description="Disordered" evidence="11">
    <location>
        <begin position="174"/>
        <end position="260"/>
    </location>
</feature>
<comment type="caution">
    <text evidence="14">The sequence shown here is derived from an EMBL/GenBank/DDBJ whole genome shotgun (WGS) entry which is preliminary data.</text>
</comment>
<feature type="compositionally biased region" description="Polar residues" evidence="11">
    <location>
        <begin position="820"/>
        <end position="837"/>
    </location>
</feature>
<dbReference type="Gene3D" id="4.10.240.10">
    <property type="entry name" value="Zn(2)-C6 fungal-type DNA-binding domain"/>
    <property type="match status" value="1"/>
</dbReference>
<organism evidence="14 15">
    <name type="scientific">Linnemannia gamsii</name>
    <dbReference type="NCBI Taxonomy" id="64522"/>
    <lineage>
        <taxon>Eukaryota</taxon>
        <taxon>Fungi</taxon>
        <taxon>Fungi incertae sedis</taxon>
        <taxon>Mucoromycota</taxon>
        <taxon>Mortierellomycotina</taxon>
        <taxon>Mortierellomycetes</taxon>
        <taxon>Mortierellales</taxon>
        <taxon>Mortierellaceae</taxon>
        <taxon>Linnemannia</taxon>
    </lineage>
</organism>
<feature type="coiled-coil region" evidence="10">
    <location>
        <begin position="1521"/>
        <end position="1548"/>
    </location>
</feature>
<feature type="compositionally biased region" description="Basic and acidic residues" evidence="11">
    <location>
        <begin position="2782"/>
        <end position="2799"/>
    </location>
</feature>
<dbReference type="Pfam" id="PF00172">
    <property type="entry name" value="Zn_clus"/>
    <property type="match status" value="1"/>
</dbReference>
<reference evidence="14 15" key="1">
    <citation type="journal article" date="2020" name="Fungal Divers.">
        <title>Resolving the Mortierellaceae phylogeny through synthesis of multi-gene phylogenetics and phylogenomics.</title>
        <authorList>
            <person name="Vandepol N."/>
            <person name="Liber J."/>
            <person name="Desiro A."/>
            <person name="Na H."/>
            <person name="Kennedy M."/>
            <person name="Barry K."/>
            <person name="Grigoriev I.V."/>
            <person name="Miller A.N."/>
            <person name="O'Donnell K."/>
            <person name="Stajich J.E."/>
            <person name="Bonito G."/>
        </authorList>
    </citation>
    <scope>NUCLEOTIDE SEQUENCE [LARGE SCALE GENOMIC DNA]</scope>
    <source>
        <strain evidence="14 15">AD045</strain>
    </source>
</reference>
<dbReference type="PANTHER" id="PTHR37739">
    <property type="entry name" value="KINESIN-LIKE PROTEIN KIN-12D"/>
    <property type="match status" value="1"/>
</dbReference>
<feature type="region of interest" description="Disordered" evidence="11">
    <location>
        <begin position="1057"/>
        <end position="1089"/>
    </location>
</feature>
<feature type="coiled-coil region" evidence="10">
    <location>
        <begin position="1826"/>
        <end position="1895"/>
    </location>
</feature>
<feature type="coiled-coil region" evidence="10">
    <location>
        <begin position="1618"/>
        <end position="1675"/>
    </location>
</feature>
<evidence type="ECO:0000256" key="11">
    <source>
        <dbReference type="SAM" id="MobiDB-lite"/>
    </source>
</evidence>
<feature type="domain" description="Zn(2)-C6 fungal-type" evidence="12">
    <location>
        <begin position="35"/>
        <end position="66"/>
    </location>
</feature>
<feature type="compositionally biased region" description="Low complexity" evidence="11">
    <location>
        <begin position="1132"/>
        <end position="1141"/>
    </location>
</feature>
<dbReference type="PROSITE" id="PS50048">
    <property type="entry name" value="ZN2_CY6_FUNGAL_2"/>
    <property type="match status" value="1"/>
</dbReference>
<dbReference type="InterPro" id="IPR001752">
    <property type="entry name" value="Kinesin_motor_dom"/>
</dbReference>
<keyword evidence="2" id="KW-0479">Metal-binding</keyword>
<feature type="compositionally biased region" description="Polar residues" evidence="11">
    <location>
        <begin position="214"/>
        <end position="236"/>
    </location>
</feature>
<feature type="compositionally biased region" description="Basic and acidic residues" evidence="11">
    <location>
        <begin position="753"/>
        <end position="767"/>
    </location>
</feature>
<name>A0ABQ7KG72_9FUNG</name>
<protein>
    <submittedName>
        <fullName evidence="14">Kinesin-like protein kif15</fullName>
    </submittedName>
</protein>
<feature type="region of interest" description="Disordered" evidence="11">
    <location>
        <begin position="1"/>
        <end position="33"/>
    </location>
</feature>
<feature type="region of interest" description="Disordered" evidence="11">
    <location>
        <begin position="1105"/>
        <end position="1153"/>
    </location>
</feature>
<dbReference type="Pfam" id="PF04082">
    <property type="entry name" value="Fungal_trans"/>
    <property type="match status" value="1"/>
</dbReference>
<evidence type="ECO:0000256" key="2">
    <source>
        <dbReference type="ARBA" id="ARBA00022723"/>
    </source>
</evidence>
<evidence type="ECO:0000256" key="8">
    <source>
        <dbReference type="ARBA" id="ARBA00034488"/>
    </source>
</evidence>
<feature type="coiled-coil region" evidence="10">
    <location>
        <begin position="1921"/>
        <end position="2004"/>
    </location>
</feature>
<keyword evidence="6 9" id="KW-0505">Motor protein</keyword>
<evidence type="ECO:0000259" key="12">
    <source>
        <dbReference type="PROSITE" id="PS50048"/>
    </source>
</evidence>
<dbReference type="InterPro" id="IPR027417">
    <property type="entry name" value="P-loop_NTPase"/>
</dbReference>
<keyword evidence="15" id="KW-1185">Reference proteome</keyword>
<evidence type="ECO:0000313" key="14">
    <source>
        <dbReference type="EMBL" id="KAG0298626.1"/>
    </source>
</evidence>
<feature type="region of interest" description="Disordered" evidence="11">
    <location>
        <begin position="885"/>
        <end position="904"/>
    </location>
</feature>
<feature type="compositionally biased region" description="Basic residues" evidence="11">
    <location>
        <begin position="1142"/>
        <end position="1153"/>
    </location>
</feature>
<dbReference type="PROSITE" id="PS00411">
    <property type="entry name" value="KINESIN_MOTOR_1"/>
    <property type="match status" value="1"/>
</dbReference>
<feature type="coiled-coil region" evidence="10">
    <location>
        <begin position="2460"/>
        <end position="2611"/>
    </location>
</feature>
<dbReference type="InterPro" id="IPR036864">
    <property type="entry name" value="Zn2-C6_fun-type_DNA-bd_sf"/>
</dbReference>
<feature type="compositionally biased region" description="Low complexity" evidence="11">
    <location>
        <begin position="2756"/>
        <end position="2780"/>
    </location>
</feature>
<dbReference type="Proteomes" id="UP001194696">
    <property type="component" value="Unassembled WGS sequence"/>
</dbReference>
<dbReference type="CDD" id="cd12148">
    <property type="entry name" value="fungal_TF_MHR"/>
    <property type="match status" value="1"/>
</dbReference>
<feature type="coiled-coil region" evidence="10">
    <location>
        <begin position="2153"/>
        <end position="2433"/>
    </location>
</feature>
<evidence type="ECO:0000256" key="7">
    <source>
        <dbReference type="ARBA" id="ARBA00023242"/>
    </source>
</evidence>
<dbReference type="InterPro" id="IPR036961">
    <property type="entry name" value="Kinesin_motor_dom_sf"/>
</dbReference>
<dbReference type="SMART" id="SM00066">
    <property type="entry name" value="GAL4"/>
    <property type="match status" value="1"/>
</dbReference>
<dbReference type="EMBL" id="JAAAIM010000006">
    <property type="protein sequence ID" value="KAG0298626.1"/>
    <property type="molecule type" value="Genomic_DNA"/>
</dbReference>
<evidence type="ECO:0000259" key="13">
    <source>
        <dbReference type="PROSITE" id="PS50067"/>
    </source>
</evidence>
<evidence type="ECO:0000256" key="3">
    <source>
        <dbReference type="ARBA" id="ARBA00022741"/>
    </source>
</evidence>
<feature type="region of interest" description="Disordered" evidence="11">
    <location>
        <begin position="744"/>
        <end position="837"/>
    </location>
</feature>
<dbReference type="InterPro" id="IPR007219">
    <property type="entry name" value="XnlR_reg_dom"/>
</dbReference>
<keyword evidence="4 9" id="KW-0067">ATP-binding</keyword>
<feature type="compositionally biased region" description="Polar residues" evidence="11">
    <location>
        <begin position="142"/>
        <end position="151"/>
    </location>
</feature>
<feature type="compositionally biased region" description="Basic and acidic residues" evidence="11">
    <location>
        <begin position="1733"/>
        <end position="1744"/>
    </location>
</feature>
<feature type="region of interest" description="Disordered" evidence="11">
    <location>
        <begin position="122"/>
        <end position="157"/>
    </location>
</feature>
<feature type="compositionally biased region" description="Polar residues" evidence="11">
    <location>
        <begin position="2902"/>
        <end position="2918"/>
    </location>
</feature>
<dbReference type="SUPFAM" id="SSF57701">
    <property type="entry name" value="Zn2/Cys6 DNA-binding domain"/>
    <property type="match status" value="1"/>
</dbReference>
<dbReference type="InterPro" id="IPR019821">
    <property type="entry name" value="Kinesin_motor_CS"/>
</dbReference>
<dbReference type="Gene3D" id="3.40.850.10">
    <property type="entry name" value="Kinesin motor domain"/>
    <property type="match status" value="1"/>
</dbReference>
<dbReference type="SMART" id="SM00906">
    <property type="entry name" value="Fungal_trans"/>
    <property type="match status" value="1"/>
</dbReference>
<feature type="compositionally biased region" description="Polar residues" evidence="11">
    <location>
        <begin position="1105"/>
        <end position="1123"/>
    </location>
</feature>
<feature type="region of interest" description="Disordered" evidence="11">
    <location>
        <begin position="1729"/>
        <end position="1802"/>
    </location>
</feature>
<feature type="region of interest" description="Disordered" evidence="11">
    <location>
        <begin position="914"/>
        <end position="936"/>
    </location>
</feature>
<evidence type="ECO:0000313" key="15">
    <source>
        <dbReference type="Proteomes" id="UP001194696"/>
    </source>
</evidence>
<keyword evidence="1" id="KW-0493">Microtubule</keyword>
<evidence type="ECO:0000256" key="10">
    <source>
        <dbReference type="SAM" id="Coils"/>
    </source>
</evidence>
<dbReference type="SUPFAM" id="SSF52540">
    <property type="entry name" value="P-loop containing nucleoside triphosphate hydrolases"/>
    <property type="match status" value="1"/>
</dbReference>
<evidence type="ECO:0000256" key="6">
    <source>
        <dbReference type="ARBA" id="ARBA00023175"/>
    </source>
</evidence>
<feature type="region of interest" description="Disordered" evidence="11">
    <location>
        <begin position="2753"/>
        <end position="2864"/>
    </location>
</feature>
<accession>A0ABQ7KG72</accession>
<proteinExistence type="inferred from homology"/>
<dbReference type="PANTHER" id="PTHR37739:SF8">
    <property type="entry name" value="KINESIN-LIKE PROTEIN KIN-12D"/>
    <property type="match status" value="1"/>
</dbReference>
<keyword evidence="7" id="KW-0539">Nucleus</keyword>
<keyword evidence="5 10" id="KW-0175">Coiled coil</keyword>
<dbReference type="CDD" id="cd00067">
    <property type="entry name" value="GAL4"/>
    <property type="match status" value="1"/>
</dbReference>
<evidence type="ECO:0000256" key="9">
    <source>
        <dbReference type="PROSITE-ProRule" id="PRU00283"/>
    </source>
</evidence>
<dbReference type="SMART" id="SM00129">
    <property type="entry name" value="KISc"/>
    <property type="match status" value="1"/>
</dbReference>
<comment type="similarity">
    <text evidence="8">Belongs to the TRAFAC class myosin-kinesin ATPase superfamily. Kinesin family. KIN-12 subfamily.</text>
</comment>
<feature type="compositionally biased region" description="Acidic residues" evidence="11">
    <location>
        <begin position="249"/>
        <end position="260"/>
    </location>
</feature>
<feature type="compositionally biased region" description="Polar residues" evidence="11">
    <location>
        <begin position="885"/>
        <end position="901"/>
    </location>
</feature>